<dbReference type="VEuPathDB" id="MicrosporidiaDB:VCUG_01889"/>
<sequence length="162" mass="19185">MTYSLAFIKYINKEYIIQSIKTLSDSSYDLNEKLGIIARMTDILSDRNLLRDPDMQKVYPNLIHLLLDDLLYDSILVLLGKTCMLMNQLQNILFANGIFDHLKYNKVETDVFVYSLCYLNIDLAKYYFDNIYRKEIDDEGFIAMLKEWYVKELKSCEDKPFI</sequence>
<dbReference type="OMA" id="DISHYNS"/>
<reference evidence="2" key="1">
    <citation type="submission" date="2011-03" db="EMBL/GenBank/DDBJ databases">
        <title>The genome sequence of Vavraia culicis strain floridensis.</title>
        <authorList>
            <consortium name="The Broad Institute Genome Sequencing Platform"/>
            <person name="Cuomo C."/>
            <person name="Becnel J."/>
            <person name="Sanscrainte N."/>
            <person name="Young S.K."/>
            <person name="Zeng Q."/>
            <person name="Gargeya S."/>
            <person name="Fitzgerald M."/>
            <person name="Haas B."/>
            <person name="Abouelleil A."/>
            <person name="Alvarado L."/>
            <person name="Arachchi H.M."/>
            <person name="Berlin A."/>
            <person name="Chapman S.B."/>
            <person name="Gearin G."/>
            <person name="Goldberg J."/>
            <person name="Griggs A."/>
            <person name="Gujja S."/>
            <person name="Hansen M."/>
            <person name="Heiman D."/>
            <person name="Howarth C."/>
            <person name="Larimer J."/>
            <person name="Lui A."/>
            <person name="MacDonald P.J.P."/>
            <person name="McCowen C."/>
            <person name="Montmayeur A."/>
            <person name="Murphy C."/>
            <person name="Neiman D."/>
            <person name="Pearson M."/>
            <person name="Priest M."/>
            <person name="Roberts A."/>
            <person name="Saif S."/>
            <person name="Shea T."/>
            <person name="Sisk P."/>
            <person name="Stolte C."/>
            <person name="Sykes S."/>
            <person name="Wortman J."/>
            <person name="Nusbaum C."/>
            <person name="Birren B."/>
        </authorList>
    </citation>
    <scope>NUCLEOTIDE SEQUENCE [LARGE SCALE GENOMIC DNA]</scope>
    <source>
        <strain evidence="2">floridensis</strain>
    </source>
</reference>
<proteinExistence type="predicted"/>
<dbReference type="AlphaFoldDB" id="L2GU27"/>
<organism evidence="1 2">
    <name type="scientific">Vavraia culicis (isolate floridensis)</name>
    <name type="common">Microsporidian parasite</name>
    <dbReference type="NCBI Taxonomy" id="948595"/>
    <lineage>
        <taxon>Eukaryota</taxon>
        <taxon>Fungi</taxon>
        <taxon>Fungi incertae sedis</taxon>
        <taxon>Microsporidia</taxon>
        <taxon>Pleistophoridae</taxon>
        <taxon>Vavraia</taxon>
    </lineage>
</organism>
<protein>
    <submittedName>
        <fullName evidence="1">Uncharacterized protein</fullName>
    </submittedName>
</protein>
<name>L2GU27_VAVCU</name>
<evidence type="ECO:0000313" key="2">
    <source>
        <dbReference type="Proteomes" id="UP000011081"/>
    </source>
</evidence>
<dbReference type="InParanoid" id="L2GU27"/>
<dbReference type="GeneID" id="19879758"/>
<accession>L2GU27</accession>
<keyword evidence="2" id="KW-1185">Reference proteome</keyword>
<dbReference type="Proteomes" id="UP000011081">
    <property type="component" value="Unassembled WGS sequence"/>
</dbReference>
<dbReference type="EMBL" id="GL877438">
    <property type="protein sequence ID" value="ELA46605.1"/>
    <property type="molecule type" value="Genomic_DNA"/>
</dbReference>
<dbReference type="OrthoDB" id="10377309at2759"/>
<dbReference type="HOGENOM" id="CLU_1636696_0_0_1"/>
<evidence type="ECO:0000313" key="1">
    <source>
        <dbReference type="EMBL" id="ELA46605.1"/>
    </source>
</evidence>
<dbReference type="RefSeq" id="XP_008074901.1">
    <property type="nucleotide sequence ID" value="XM_008076710.1"/>
</dbReference>
<gene>
    <name evidence="1" type="ORF">VCUG_01889</name>
</gene>